<gene>
    <name evidence="1" type="ORF">I5U67_14460</name>
</gene>
<dbReference type="Proteomes" id="UP000625930">
    <property type="component" value="Unassembled WGS sequence"/>
</dbReference>
<dbReference type="InterPro" id="IPR029058">
    <property type="entry name" value="AB_hydrolase_fold"/>
</dbReference>
<dbReference type="SUPFAM" id="SSF53474">
    <property type="entry name" value="alpha/beta-Hydrolases"/>
    <property type="match status" value="1"/>
</dbReference>
<reference evidence="1" key="1">
    <citation type="submission" date="2020-11" db="EMBL/GenBank/DDBJ databases">
        <title>Enhanced detection system for hospital associated transmission using whole genome sequencing surveillance.</title>
        <authorList>
            <person name="Harrison L.H."/>
            <person name="Van Tyne D."/>
            <person name="Marsh J.W."/>
            <person name="Griffith M.P."/>
            <person name="Snyder D.J."/>
            <person name="Cooper V.S."/>
            <person name="Mustapha M."/>
        </authorList>
    </citation>
    <scope>NUCLEOTIDE SEQUENCE</scope>
    <source>
        <strain evidence="1">STEN00091</strain>
    </source>
</reference>
<evidence type="ECO:0000313" key="1">
    <source>
        <dbReference type="EMBL" id="MBH1653368.1"/>
    </source>
</evidence>
<dbReference type="EMBL" id="JADUNP010000032">
    <property type="protein sequence ID" value="MBH1653368.1"/>
    <property type="molecule type" value="Genomic_DNA"/>
</dbReference>
<sequence>MNAYDPLDHIIHLRDGTLQESDLRRIVRRALQARSPSGIVIHVHGGRVSQKRGRRIAETLHDPYVRAQAYPLFFVWETGDIEAPLNNLGETLGAVLAKLLFRKVHDKILEKLGGEQAFTPGMKILNAAPPDEESLSADLAQEFAEDPEVNQALAEAREDYREATLTPVNKMLAHEPPAEYAAIVNERTAMELFGTPSPNKAMALNWIALAIKVARLVIRVWQRQHSGRGRPGAVSAVIVEEVLREFYLDDVGRIGWWNPMKKDAQDSFDGPASGGVRFLRELHRQLQSEASVPRITLVGHSAGSIFLCELLDQAAQILPDLTFDLILEAPAVTCRRFAHAISKHENRIGRFRQLAMRDADEASERSLFFPGSLLYIVSNIFEDAADEPLLGMERFFTRENVYRNSAAWADISACQAFFARKGKSAVSWWTLDDLNADQRDGWGHGYFDDGPFILGKVTALISETPHTP</sequence>
<evidence type="ECO:0000313" key="2">
    <source>
        <dbReference type="Proteomes" id="UP000625930"/>
    </source>
</evidence>
<dbReference type="RefSeq" id="WP_154264729.1">
    <property type="nucleotide sequence ID" value="NZ_CP040438.1"/>
</dbReference>
<protein>
    <submittedName>
        <fullName evidence="1">Uncharacterized protein</fullName>
    </submittedName>
</protein>
<accession>A0A6B8JBK5</accession>
<name>A0A6B8JBK5_STEMA</name>
<organism evidence="1 2">
    <name type="scientific">Stenotrophomonas maltophilia</name>
    <name type="common">Pseudomonas maltophilia</name>
    <name type="synonym">Xanthomonas maltophilia</name>
    <dbReference type="NCBI Taxonomy" id="40324"/>
    <lineage>
        <taxon>Bacteria</taxon>
        <taxon>Pseudomonadati</taxon>
        <taxon>Pseudomonadota</taxon>
        <taxon>Gammaproteobacteria</taxon>
        <taxon>Lysobacterales</taxon>
        <taxon>Lysobacteraceae</taxon>
        <taxon>Stenotrophomonas</taxon>
        <taxon>Stenotrophomonas maltophilia group</taxon>
    </lineage>
</organism>
<proteinExistence type="predicted"/>
<comment type="caution">
    <text evidence="1">The sequence shown here is derived from an EMBL/GenBank/DDBJ whole genome shotgun (WGS) entry which is preliminary data.</text>
</comment>
<dbReference type="AlphaFoldDB" id="A0A6B8JBK5"/>